<dbReference type="Pfam" id="PF02902">
    <property type="entry name" value="Peptidase_C48"/>
    <property type="match status" value="1"/>
</dbReference>
<protein>
    <recommendedName>
        <fullName evidence="6">Ubiquitin-like protease family profile domain-containing protein</fullName>
    </recommendedName>
</protein>
<dbReference type="STRING" id="1448308.A0A2T2N8V2"/>
<organism evidence="7 8">
    <name type="scientific">Corynespora cassiicola Philippines</name>
    <dbReference type="NCBI Taxonomy" id="1448308"/>
    <lineage>
        <taxon>Eukaryota</taxon>
        <taxon>Fungi</taxon>
        <taxon>Dikarya</taxon>
        <taxon>Ascomycota</taxon>
        <taxon>Pezizomycotina</taxon>
        <taxon>Dothideomycetes</taxon>
        <taxon>Pleosporomycetidae</taxon>
        <taxon>Pleosporales</taxon>
        <taxon>Corynesporascaceae</taxon>
        <taxon>Corynespora</taxon>
    </lineage>
</organism>
<evidence type="ECO:0000256" key="3">
    <source>
        <dbReference type="ARBA" id="ARBA00022801"/>
    </source>
</evidence>
<keyword evidence="8" id="KW-1185">Reference proteome</keyword>
<feature type="compositionally biased region" description="Polar residues" evidence="5">
    <location>
        <begin position="264"/>
        <end position="275"/>
    </location>
</feature>
<sequence>MPKRKHAAAFQPHQSRMLHGVGLLHATPPFDSPASPILRIPGQWPGYLDRLERVEPLEPADFSVSRSLFQIVIGAATAPILNILRAVSIYRSDGASKRRLVSPEKTESRCKPFADRIRANRSNGSPRFTSPERDSETFAHPVDDDDFFMSGVNGTGAENDASLPRGVSTAASHPASPASPPSPTAGRKGVYPYASKHISRNGALHKAALRHSGFEKPPKKLQKILVKANKEKPRRLSYNPNFIPPPPPEKENQNGLPPPETTPEKNTVSLGQSPPSLLALRRGKEQVSPTAKPAPALQDNEDSVSKDLLNIQSPSRHAQIYKKFTDLSPPAPEDEFSGISGAQLDAWLADFKSRASYRQAEDPQAEVAVEDLAVPSEYDNDLSFLPDAPTPLPRKHVTFDSTRKIRPFYSDRPVSFVLDSQLDSAKSTPVRPTLSKVPPKSKPTPDQDVVPETTVAFRGVPADTWDISEDTIDVSEMLFSSELACEIHHQVAEEKLHEVAQEKLKLDVQPKAPADKDVCVLIDSDDDAPVKPQVEAKKKSVVPPAVFPPPSPTAPLVVDLNSSEREILLTAAAKAEHGQNPSVLVSKSTNAKSFGTLLPHMFSGDPMAWLDDDVVNEYLSIIVERENAILGWQGKASGKAPPVHAFVSQWYLNMSQGYHKVERWARRFNLNGKRFLDAELVLFPICHGNHWRLLVIKPKERHIDYLDSMDRDSKNSTSYVNLALEFLRHELGPLFVRGEWTVTTKQRSAAQINGSDCGVFTVLNALAFIRKVEPSKITVSNGMEDARRRIAYTIIEARPPQQST</sequence>
<feature type="domain" description="Ubiquitin-like protease family profile" evidence="6">
    <location>
        <begin position="587"/>
        <end position="768"/>
    </location>
</feature>
<dbReference type="PANTHER" id="PTHR12606:SF141">
    <property type="entry name" value="GH15225P-RELATED"/>
    <property type="match status" value="1"/>
</dbReference>
<dbReference type="InterPro" id="IPR003653">
    <property type="entry name" value="Peptidase_C48_C"/>
</dbReference>
<accession>A0A2T2N8V2</accession>
<dbReference type="GO" id="GO:0016926">
    <property type="term" value="P:protein desumoylation"/>
    <property type="evidence" value="ECO:0007669"/>
    <property type="project" value="TreeGrafter"/>
</dbReference>
<dbReference type="PANTHER" id="PTHR12606">
    <property type="entry name" value="SENTRIN/SUMO-SPECIFIC PROTEASE"/>
    <property type="match status" value="1"/>
</dbReference>
<dbReference type="OrthoDB" id="1939479at2759"/>
<dbReference type="GO" id="GO:0006508">
    <property type="term" value="P:proteolysis"/>
    <property type="evidence" value="ECO:0007669"/>
    <property type="project" value="UniProtKB-KW"/>
</dbReference>
<feature type="compositionally biased region" description="Basic and acidic residues" evidence="5">
    <location>
        <begin position="101"/>
        <end position="118"/>
    </location>
</feature>
<comment type="similarity">
    <text evidence="1">Belongs to the peptidase C48 family.</text>
</comment>
<gene>
    <name evidence="7" type="ORF">BS50DRAFT_592787</name>
</gene>
<keyword evidence="3" id="KW-0378">Hydrolase</keyword>
<dbReference type="SUPFAM" id="SSF54001">
    <property type="entry name" value="Cysteine proteinases"/>
    <property type="match status" value="1"/>
</dbReference>
<name>A0A2T2N8V2_CORCC</name>
<evidence type="ECO:0000256" key="5">
    <source>
        <dbReference type="SAM" id="MobiDB-lite"/>
    </source>
</evidence>
<evidence type="ECO:0000256" key="2">
    <source>
        <dbReference type="ARBA" id="ARBA00022670"/>
    </source>
</evidence>
<evidence type="ECO:0000256" key="4">
    <source>
        <dbReference type="ARBA" id="ARBA00022807"/>
    </source>
</evidence>
<evidence type="ECO:0000259" key="6">
    <source>
        <dbReference type="PROSITE" id="PS50600"/>
    </source>
</evidence>
<keyword evidence="2" id="KW-0645">Protease</keyword>
<feature type="region of interest" description="Disordered" evidence="5">
    <location>
        <begin position="426"/>
        <end position="449"/>
    </location>
</feature>
<feature type="region of interest" description="Disordered" evidence="5">
    <location>
        <begin position="228"/>
        <end position="302"/>
    </location>
</feature>
<dbReference type="GO" id="GO:0005634">
    <property type="term" value="C:nucleus"/>
    <property type="evidence" value="ECO:0007669"/>
    <property type="project" value="TreeGrafter"/>
</dbReference>
<keyword evidence="4" id="KW-0788">Thiol protease</keyword>
<evidence type="ECO:0000313" key="7">
    <source>
        <dbReference type="EMBL" id="PSN61854.1"/>
    </source>
</evidence>
<dbReference type="PROSITE" id="PS50600">
    <property type="entry name" value="ULP_PROTEASE"/>
    <property type="match status" value="1"/>
</dbReference>
<dbReference type="GO" id="GO:0016929">
    <property type="term" value="F:deSUMOylase activity"/>
    <property type="evidence" value="ECO:0007669"/>
    <property type="project" value="TreeGrafter"/>
</dbReference>
<reference evidence="7 8" key="1">
    <citation type="journal article" date="2018" name="Front. Microbiol.">
        <title>Genome-Wide Analysis of Corynespora cassiicola Leaf Fall Disease Putative Effectors.</title>
        <authorList>
            <person name="Lopez D."/>
            <person name="Ribeiro S."/>
            <person name="Label P."/>
            <person name="Fumanal B."/>
            <person name="Venisse J.S."/>
            <person name="Kohler A."/>
            <person name="de Oliveira R.R."/>
            <person name="Labutti K."/>
            <person name="Lipzen A."/>
            <person name="Lail K."/>
            <person name="Bauer D."/>
            <person name="Ohm R.A."/>
            <person name="Barry K.W."/>
            <person name="Spatafora J."/>
            <person name="Grigoriev I.V."/>
            <person name="Martin F.M."/>
            <person name="Pujade-Renaud V."/>
        </authorList>
    </citation>
    <scope>NUCLEOTIDE SEQUENCE [LARGE SCALE GENOMIC DNA]</scope>
    <source>
        <strain evidence="7 8">Philippines</strain>
    </source>
</reference>
<dbReference type="Proteomes" id="UP000240883">
    <property type="component" value="Unassembled WGS sequence"/>
</dbReference>
<dbReference type="EMBL" id="KZ678143">
    <property type="protein sequence ID" value="PSN61854.1"/>
    <property type="molecule type" value="Genomic_DNA"/>
</dbReference>
<feature type="region of interest" description="Disordered" evidence="5">
    <location>
        <begin position="100"/>
        <end position="190"/>
    </location>
</feature>
<evidence type="ECO:0000313" key="8">
    <source>
        <dbReference type="Proteomes" id="UP000240883"/>
    </source>
</evidence>
<dbReference type="Gene3D" id="3.40.395.10">
    <property type="entry name" value="Adenoviral Proteinase, Chain A"/>
    <property type="match status" value="1"/>
</dbReference>
<dbReference type="AlphaFoldDB" id="A0A2T2N8V2"/>
<proteinExistence type="inferred from homology"/>
<dbReference type="InterPro" id="IPR038765">
    <property type="entry name" value="Papain-like_cys_pep_sf"/>
</dbReference>
<evidence type="ECO:0000256" key="1">
    <source>
        <dbReference type="ARBA" id="ARBA00005234"/>
    </source>
</evidence>